<keyword evidence="2 7" id="KW-0813">Transport</keyword>
<feature type="domain" description="ABC transmembrane type-1" evidence="8">
    <location>
        <begin position="1"/>
        <end position="169"/>
    </location>
</feature>
<dbReference type="SUPFAM" id="SSF161098">
    <property type="entry name" value="MetI-like"/>
    <property type="match status" value="1"/>
</dbReference>
<comment type="subcellular location">
    <subcellularLocation>
        <location evidence="1 7">Cell membrane</location>
        <topology evidence="1 7">Multi-pass membrane protein</topology>
    </subcellularLocation>
</comment>
<keyword evidence="5 7" id="KW-1133">Transmembrane helix</keyword>
<gene>
    <name evidence="9" type="ORF">HKBW3S43_01908</name>
</gene>
<dbReference type="Gene3D" id="1.10.3720.10">
    <property type="entry name" value="MetI-like"/>
    <property type="match status" value="1"/>
</dbReference>
<proteinExistence type="inferred from homology"/>
<dbReference type="PANTHER" id="PTHR43005:SF1">
    <property type="entry name" value="SPERMIDINE_PUTRESCINE TRANSPORT SYSTEM PERMEASE PROTEIN"/>
    <property type="match status" value="1"/>
</dbReference>
<dbReference type="AlphaFoldDB" id="A0A6V8PZL0"/>
<evidence type="ECO:0000313" key="9">
    <source>
        <dbReference type="EMBL" id="GFP36121.1"/>
    </source>
</evidence>
<accession>A0A6V8PZL0</accession>
<feature type="transmembrane region" description="Helical" evidence="7">
    <location>
        <begin position="88"/>
        <end position="107"/>
    </location>
</feature>
<protein>
    <submittedName>
        <fullName evidence="9">Multiple sugar transport system permease protein</fullName>
    </submittedName>
</protein>
<dbReference type="InterPro" id="IPR035906">
    <property type="entry name" value="MetI-like_sf"/>
</dbReference>
<evidence type="ECO:0000256" key="1">
    <source>
        <dbReference type="ARBA" id="ARBA00004651"/>
    </source>
</evidence>
<evidence type="ECO:0000256" key="2">
    <source>
        <dbReference type="ARBA" id="ARBA00022448"/>
    </source>
</evidence>
<dbReference type="Proteomes" id="UP000576480">
    <property type="component" value="Unassembled WGS sequence"/>
</dbReference>
<feature type="transmembrane region" description="Helical" evidence="7">
    <location>
        <begin position="119"/>
        <end position="137"/>
    </location>
</feature>
<dbReference type="InterPro" id="IPR000515">
    <property type="entry name" value="MetI-like"/>
</dbReference>
<feature type="transmembrane region" description="Helical" evidence="7">
    <location>
        <begin position="41"/>
        <end position="68"/>
    </location>
</feature>
<evidence type="ECO:0000259" key="8">
    <source>
        <dbReference type="PROSITE" id="PS50928"/>
    </source>
</evidence>
<comment type="similarity">
    <text evidence="7">Belongs to the binding-protein-dependent transport system permease family.</text>
</comment>
<keyword evidence="6 7" id="KW-0472">Membrane</keyword>
<dbReference type="CDD" id="cd06261">
    <property type="entry name" value="TM_PBP2"/>
    <property type="match status" value="1"/>
</dbReference>
<evidence type="ECO:0000256" key="4">
    <source>
        <dbReference type="ARBA" id="ARBA00022692"/>
    </source>
</evidence>
<dbReference type="GO" id="GO:0055085">
    <property type="term" value="P:transmembrane transport"/>
    <property type="evidence" value="ECO:0007669"/>
    <property type="project" value="InterPro"/>
</dbReference>
<reference evidence="9 10" key="1">
    <citation type="journal article" date="2020" name="Front. Microbiol.">
        <title>Single-cell genomics of novel Actinobacteria with the Wood-Ljungdahl pathway discovered in a serpentinizing system.</title>
        <authorList>
            <person name="Merino N."/>
            <person name="Kawai M."/>
            <person name="Boyd E.S."/>
            <person name="Colman D.R."/>
            <person name="McGlynn S.E."/>
            <person name="Nealson K.H."/>
            <person name="Kurokawa K."/>
            <person name="Hongoh Y."/>
        </authorList>
    </citation>
    <scope>NUCLEOTIDE SEQUENCE [LARGE SCALE GENOMIC DNA]</scope>
    <source>
        <strain evidence="9 10">S43</strain>
    </source>
</reference>
<feature type="transmembrane region" description="Helical" evidence="7">
    <location>
        <begin position="6"/>
        <end position="29"/>
    </location>
</feature>
<organism evidence="9 10">
    <name type="scientific">Candidatus Hakubella thermalkaliphila</name>
    <dbReference type="NCBI Taxonomy" id="2754717"/>
    <lineage>
        <taxon>Bacteria</taxon>
        <taxon>Bacillati</taxon>
        <taxon>Actinomycetota</taxon>
        <taxon>Actinomycetota incertae sedis</taxon>
        <taxon>Candidatus Hakubellales</taxon>
        <taxon>Candidatus Hakubellaceae</taxon>
        <taxon>Candidatus Hakubella</taxon>
    </lineage>
</organism>
<dbReference type="Pfam" id="PF00528">
    <property type="entry name" value="BPD_transp_1"/>
    <property type="match status" value="1"/>
</dbReference>
<evidence type="ECO:0000256" key="5">
    <source>
        <dbReference type="ARBA" id="ARBA00022989"/>
    </source>
</evidence>
<evidence type="ECO:0000256" key="7">
    <source>
        <dbReference type="RuleBase" id="RU363032"/>
    </source>
</evidence>
<keyword evidence="9" id="KW-0762">Sugar transport</keyword>
<feature type="transmembrane region" description="Helical" evidence="7">
    <location>
        <begin position="149"/>
        <end position="170"/>
    </location>
</feature>
<keyword evidence="3" id="KW-1003">Cell membrane</keyword>
<dbReference type="EMBL" id="BLSB01000416">
    <property type="protein sequence ID" value="GFP36121.1"/>
    <property type="molecule type" value="Genomic_DNA"/>
</dbReference>
<keyword evidence="4 7" id="KW-0812">Transmembrane</keyword>
<dbReference type="RefSeq" id="WP_176230524.1">
    <property type="nucleotide sequence ID" value="NZ_BLSB01000416.1"/>
</dbReference>
<evidence type="ECO:0000256" key="6">
    <source>
        <dbReference type="ARBA" id="ARBA00023136"/>
    </source>
</evidence>
<evidence type="ECO:0000256" key="3">
    <source>
        <dbReference type="ARBA" id="ARBA00022475"/>
    </source>
</evidence>
<dbReference type="GO" id="GO:0005886">
    <property type="term" value="C:plasma membrane"/>
    <property type="evidence" value="ECO:0007669"/>
    <property type="project" value="UniProtKB-SubCell"/>
</dbReference>
<sequence>FPAPWALGSLGLGIFHVTGGPIINLLMAFGGGGIRWFTQPFWARVAIIAVDVWQWTPFGFIVFLAAMQSIPEEVYESTRLDTSSNWQIFRYMTLPLVAPAMGTVAILRLVETFKIMDIPFALTAGGPGSTAQTYSFYTYLTGLRNFHYGYAASMAYILLAIVLIISILYFSRARHLYE</sequence>
<dbReference type="PROSITE" id="PS50928">
    <property type="entry name" value="ABC_TM1"/>
    <property type="match status" value="1"/>
</dbReference>
<name>A0A6V8PZL0_9ACTN</name>
<evidence type="ECO:0000313" key="10">
    <source>
        <dbReference type="Proteomes" id="UP000576480"/>
    </source>
</evidence>
<comment type="caution">
    <text evidence="9">The sequence shown here is derived from an EMBL/GenBank/DDBJ whole genome shotgun (WGS) entry which is preliminary data.</text>
</comment>
<feature type="non-terminal residue" evidence="9">
    <location>
        <position position="1"/>
    </location>
</feature>
<dbReference type="PANTHER" id="PTHR43005">
    <property type="entry name" value="BLR7065 PROTEIN"/>
    <property type="match status" value="1"/>
</dbReference>